<name>A0A2D4JZD9_9SAUR</name>
<dbReference type="PANTHER" id="PTHR31635">
    <property type="entry name" value="REVERSE TRANSCRIPTASE DOMAIN-CONTAINING PROTEIN-RELATED"/>
    <property type="match status" value="1"/>
</dbReference>
<dbReference type="AlphaFoldDB" id="A0A2D4JZD9"/>
<dbReference type="EMBL" id="IACL01024007">
    <property type="protein sequence ID" value="LAB01817.1"/>
    <property type="molecule type" value="Transcribed_RNA"/>
</dbReference>
<reference evidence="1" key="2">
    <citation type="submission" date="2017-11" db="EMBL/GenBank/DDBJ databases">
        <title>Coralsnake Venomics: Analyses of Venom Gland Transcriptomes and Proteomes of Six Brazilian Taxa.</title>
        <authorList>
            <person name="Aird S.D."/>
            <person name="Jorge da Silva N."/>
            <person name="Qiu L."/>
            <person name="Villar-Briones A."/>
            <person name="Aparecida-Saddi V."/>
            <person name="Campos-Telles M.P."/>
            <person name="Grau M."/>
            <person name="Mikheyev A.S."/>
        </authorList>
    </citation>
    <scope>NUCLEOTIDE SEQUENCE</scope>
    <source>
        <tissue evidence="1">Venom_gland</tissue>
    </source>
</reference>
<protein>
    <submittedName>
        <fullName evidence="1">Uncharacterized protein</fullName>
    </submittedName>
</protein>
<reference evidence="1" key="1">
    <citation type="submission" date="2017-07" db="EMBL/GenBank/DDBJ databases">
        <authorList>
            <person name="Mikheyev A."/>
            <person name="Grau M."/>
        </authorList>
    </citation>
    <scope>NUCLEOTIDE SEQUENCE</scope>
    <source>
        <tissue evidence="1">Venom_gland</tissue>
    </source>
</reference>
<accession>A0A2D4JZD9</accession>
<dbReference type="PANTHER" id="PTHR31635:SF196">
    <property type="entry name" value="REVERSE TRANSCRIPTASE DOMAIN-CONTAINING PROTEIN-RELATED"/>
    <property type="match status" value="1"/>
</dbReference>
<organism evidence="1">
    <name type="scientific">Micrurus paraensis</name>
    <dbReference type="NCBI Taxonomy" id="1970185"/>
    <lineage>
        <taxon>Eukaryota</taxon>
        <taxon>Metazoa</taxon>
        <taxon>Chordata</taxon>
        <taxon>Craniata</taxon>
        <taxon>Vertebrata</taxon>
        <taxon>Euteleostomi</taxon>
        <taxon>Lepidosauria</taxon>
        <taxon>Squamata</taxon>
        <taxon>Bifurcata</taxon>
        <taxon>Unidentata</taxon>
        <taxon>Episquamata</taxon>
        <taxon>Toxicofera</taxon>
        <taxon>Serpentes</taxon>
        <taxon>Colubroidea</taxon>
        <taxon>Elapidae</taxon>
        <taxon>Elapinae</taxon>
        <taxon>Micrurus</taxon>
    </lineage>
</organism>
<proteinExistence type="predicted"/>
<evidence type="ECO:0000313" key="1">
    <source>
        <dbReference type="EMBL" id="LAB01825.1"/>
    </source>
</evidence>
<dbReference type="EMBL" id="IACL01024010">
    <property type="protein sequence ID" value="LAB01822.1"/>
    <property type="molecule type" value="Transcribed_RNA"/>
</dbReference>
<dbReference type="EMBL" id="IACL01024011">
    <property type="protein sequence ID" value="LAB01825.1"/>
    <property type="molecule type" value="Transcribed_RNA"/>
</dbReference>
<sequence>MGWHAFLWYGRSKINGYFQRHMVRNALLWAWEKTREHYMKVPVWLLTMGTLIHSNVSKMGTIAKYKDILNEKGEFKTKQELNEEGLEMHWYLCTQIQSRCEKDIKAKGIYKELTELDKVLTRMEGELIKRYY</sequence>